<reference evidence="7" key="1">
    <citation type="submission" date="2022-10" db="EMBL/GenBank/DDBJ databases">
        <title>Culturing micro-colonial fungi from biological soil crusts in the Mojave desert and describing Neophaeococcomyces mojavensis, and introducing the new genera and species Taxawa tesnikishii.</title>
        <authorList>
            <person name="Kurbessoian T."/>
            <person name="Stajich J.E."/>
        </authorList>
    </citation>
    <scope>NUCLEOTIDE SEQUENCE</scope>
    <source>
        <strain evidence="7">TK_41</strain>
    </source>
</reference>
<proteinExistence type="inferred from homology"/>
<feature type="transmembrane region" description="Helical" evidence="6">
    <location>
        <begin position="113"/>
        <end position="134"/>
    </location>
</feature>
<comment type="caution">
    <text evidence="7">The sequence shown here is derived from an EMBL/GenBank/DDBJ whole genome shotgun (WGS) entry which is preliminary data.</text>
</comment>
<evidence type="ECO:0000256" key="6">
    <source>
        <dbReference type="SAM" id="Phobius"/>
    </source>
</evidence>
<keyword evidence="8" id="KW-1185">Reference proteome</keyword>
<organism evidence="7 8">
    <name type="scientific">Cladophialophora chaetospira</name>
    <dbReference type="NCBI Taxonomy" id="386627"/>
    <lineage>
        <taxon>Eukaryota</taxon>
        <taxon>Fungi</taxon>
        <taxon>Dikarya</taxon>
        <taxon>Ascomycota</taxon>
        <taxon>Pezizomycotina</taxon>
        <taxon>Eurotiomycetes</taxon>
        <taxon>Chaetothyriomycetidae</taxon>
        <taxon>Chaetothyriales</taxon>
        <taxon>Herpotrichiellaceae</taxon>
        <taxon>Cladophialophora</taxon>
    </lineage>
</organism>
<evidence type="ECO:0000313" key="8">
    <source>
        <dbReference type="Proteomes" id="UP001172673"/>
    </source>
</evidence>
<accession>A0AA38X926</accession>
<dbReference type="EMBL" id="JAPDRK010000009">
    <property type="protein sequence ID" value="KAJ9609123.1"/>
    <property type="molecule type" value="Genomic_DNA"/>
</dbReference>
<evidence type="ECO:0000256" key="3">
    <source>
        <dbReference type="ARBA" id="ARBA00022692"/>
    </source>
</evidence>
<feature type="transmembrane region" description="Helical" evidence="6">
    <location>
        <begin position="173"/>
        <end position="195"/>
    </location>
</feature>
<comment type="subcellular location">
    <subcellularLocation>
        <location evidence="1">Membrane</location>
        <topology evidence="1">Multi-pass membrane protein</topology>
    </subcellularLocation>
</comment>
<dbReference type="PANTHER" id="PTHR31123">
    <property type="entry name" value="ACCUMULATION OF DYADS PROTEIN 2-RELATED"/>
    <property type="match status" value="1"/>
</dbReference>
<sequence>MSSYDAADQLEKSNADHNEIERVRTKGGHIDDRTQPALPVVHRTFANPAPLGLLSFATGIFLISAYGVHARNIHTPNVLVAMIIFFGGVCQYISGIMEFISGNTFGATVFSSYGAFNVAYAMIFLPGSGIIAAYTDPKTGEISPEFNQAVAMFIWAWFILTVIYTGACCRASWVLFLDLAFLDLDLALLACGNMYGKDSLLVAGNSVGFVVAFLSYWAGIAGLYGGGVTPFNIPTFPMPWAEKND</sequence>
<evidence type="ECO:0000256" key="5">
    <source>
        <dbReference type="ARBA" id="ARBA00023136"/>
    </source>
</evidence>
<dbReference type="Proteomes" id="UP001172673">
    <property type="component" value="Unassembled WGS sequence"/>
</dbReference>
<feature type="transmembrane region" description="Helical" evidence="6">
    <location>
        <begin position="146"/>
        <end position="167"/>
    </location>
</feature>
<evidence type="ECO:0000256" key="1">
    <source>
        <dbReference type="ARBA" id="ARBA00004141"/>
    </source>
</evidence>
<keyword evidence="4 6" id="KW-1133">Transmembrane helix</keyword>
<feature type="transmembrane region" description="Helical" evidence="6">
    <location>
        <begin position="78"/>
        <end position="101"/>
    </location>
</feature>
<keyword evidence="5 6" id="KW-0472">Membrane</keyword>
<protein>
    <submittedName>
        <fullName evidence="7">Uncharacterized protein</fullName>
    </submittedName>
</protein>
<gene>
    <name evidence="7" type="ORF">H2200_006894</name>
</gene>
<dbReference type="InterPro" id="IPR051633">
    <property type="entry name" value="AceTr"/>
</dbReference>
<dbReference type="InterPro" id="IPR047622">
    <property type="entry name" value="GPR1_FUN34_YAAH"/>
</dbReference>
<evidence type="ECO:0000256" key="4">
    <source>
        <dbReference type="ARBA" id="ARBA00022989"/>
    </source>
</evidence>
<dbReference type="AlphaFoldDB" id="A0AA38X926"/>
<dbReference type="InterPro" id="IPR000791">
    <property type="entry name" value="Gpr1/Fun34/SatP-like"/>
</dbReference>
<evidence type="ECO:0000313" key="7">
    <source>
        <dbReference type="EMBL" id="KAJ9609123.1"/>
    </source>
</evidence>
<evidence type="ECO:0000256" key="2">
    <source>
        <dbReference type="ARBA" id="ARBA00005587"/>
    </source>
</evidence>
<dbReference type="NCBIfam" id="NF038013">
    <property type="entry name" value="AceTr_1"/>
    <property type="match status" value="1"/>
</dbReference>
<feature type="transmembrane region" description="Helical" evidence="6">
    <location>
        <begin position="49"/>
        <end position="66"/>
    </location>
</feature>
<dbReference type="PANTHER" id="PTHR31123:SF1">
    <property type="entry name" value="ACCUMULATION OF DYADS PROTEIN 2-RELATED"/>
    <property type="match status" value="1"/>
</dbReference>
<name>A0AA38X926_9EURO</name>
<dbReference type="Pfam" id="PF01184">
    <property type="entry name" value="Gpr1_Fun34_YaaH"/>
    <property type="match status" value="1"/>
</dbReference>
<dbReference type="PROSITE" id="PS01114">
    <property type="entry name" value="GPR1_FUN34_YAAH"/>
    <property type="match status" value="1"/>
</dbReference>
<dbReference type="GO" id="GO:0015123">
    <property type="term" value="F:acetate transmembrane transporter activity"/>
    <property type="evidence" value="ECO:0007669"/>
    <property type="project" value="TreeGrafter"/>
</dbReference>
<feature type="transmembrane region" description="Helical" evidence="6">
    <location>
        <begin position="207"/>
        <end position="227"/>
    </location>
</feature>
<comment type="similarity">
    <text evidence="2">Belongs to the acetate uptake transporter (AceTr) (TC 2.A.96) family.</text>
</comment>
<keyword evidence="3 6" id="KW-0812">Transmembrane</keyword>
<dbReference type="GO" id="GO:0005886">
    <property type="term" value="C:plasma membrane"/>
    <property type="evidence" value="ECO:0007669"/>
    <property type="project" value="TreeGrafter"/>
</dbReference>